<gene>
    <name evidence="4" type="ORF">NQ318_018792</name>
</gene>
<evidence type="ECO:0000313" key="4">
    <source>
        <dbReference type="EMBL" id="KAJ8963323.1"/>
    </source>
</evidence>
<protein>
    <recommendedName>
        <fullName evidence="6">DUF4781 domain-containing protein</fullName>
    </recommendedName>
</protein>
<accession>A0AAV8ZGA5</accession>
<dbReference type="AlphaFoldDB" id="A0AAV8ZGA5"/>
<evidence type="ECO:0000313" key="5">
    <source>
        <dbReference type="Proteomes" id="UP001162162"/>
    </source>
</evidence>
<dbReference type="Gene3D" id="3.40.30.10">
    <property type="entry name" value="Glutaredoxin"/>
    <property type="match status" value="1"/>
</dbReference>
<dbReference type="Proteomes" id="UP001162162">
    <property type="component" value="Unassembled WGS sequence"/>
</dbReference>
<evidence type="ECO:0000256" key="1">
    <source>
        <dbReference type="SAM" id="Phobius"/>
    </source>
</evidence>
<feature type="transmembrane region" description="Helical" evidence="1">
    <location>
        <begin position="529"/>
        <end position="550"/>
    </location>
</feature>
<dbReference type="InterPro" id="IPR049483">
    <property type="entry name" value="FAF1_2-like_UAS"/>
</dbReference>
<keyword evidence="1" id="KW-1133">Transmembrane helix</keyword>
<dbReference type="PANTHER" id="PTHR21115">
    <property type="entry name" value="GH06117P-RELATED"/>
    <property type="match status" value="1"/>
</dbReference>
<evidence type="ECO:0000259" key="3">
    <source>
        <dbReference type="Pfam" id="PF21021"/>
    </source>
</evidence>
<name>A0AAV8ZGA5_9CUCU</name>
<organism evidence="4 5">
    <name type="scientific">Aromia moschata</name>
    <dbReference type="NCBI Taxonomy" id="1265417"/>
    <lineage>
        <taxon>Eukaryota</taxon>
        <taxon>Metazoa</taxon>
        <taxon>Ecdysozoa</taxon>
        <taxon>Arthropoda</taxon>
        <taxon>Hexapoda</taxon>
        <taxon>Insecta</taxon>
        <taxon>Pterygota</taxon>
        <taxon>Neoptera</taxon>
        <taxon>Endopterygota</taxon>
        <taxon>Coleoptera</taxon>
        <taxon>Polyphaga</taxon>
        <taxon>Cucujiformia</taxon>
        <taxon>Chrysomeloidea</taxon>
        <taxon>Cerambycidae</taxon>
        <taxon>Cerambycinae</taxon>
        <taxon>Callichromatini</taxon>
        <taxon>Aromia</taxon>
    </lineage>
</organism>
<evidence type="ECO:0000259" key="2">
    <source>
        <dbReference type="Pfam" id="PF16013"/>
    </source>
</evidence>
<reference evidence="4" key="1">
    <citation type="journal article" date="2023" name="Insect Mol. Biol.">
        <title>Genome sequencing provides insights into the evolution of gene families encoding plant cell wall-degrading enzymes in longhorned beetles.</title>
        <authorList>
            <person name="Shin N.R."/>
            <person name="Okamura Y."/>
            <person name="Kirsch R."/>
            <person name="Pauchet Y."/>
        </authorList>
    </citation>
    <scope>NUCLEOTIDE SEQUENCE</scope>
    <source>
        <strain evidence="4">AMC_N1</strain>
    </source>
</reference>
<dbReference type="Pfam" id="PF21021">
    <property type="entry name" value="FAF1"/>
    <property type="match status" value="1"/>
</dbReference>
<dbReference type="Pfam" id="PF16013">
    <property type="entry name" value="DUF4781"/>
    <property type="match status" value="1"/>
</dbReference>
<feature type="domain" description="DUF4781" evidence="2">
    <location>
        <begin position="379"/>
        <end position="678"/>
    </location>
</feature>
<keyword evidence="5" id="KW-1185">Reference proteome</keyword>
<feature type="transmembrane region" description="Helical" evidence="1">
    <location>
        <begin position="482"/>
        <end position="508"/>
    </location>
</feature>
<feature type="domain" description="Fas-associated factor 1/2-like UAS" evidence="3">
    <location>
        <begin position="126"/>
        <end position="251"/>
    </location>
</feature>
<dbReference type="PANTHER" id="PTHR21115:SF0">
    <property type="entry name" value="GH06117P-RELATED"/>
    <property type="match status" value="1"/>
</dbReference>
<comment type="caution">
    <text evidence="4">The sequence shown here is derived from an EMBL/GenBank/DDBJ whole genome shotgun (WGS) entry which is preliminary data.</text>
</comment>
<evidence type="ECO:0008006" key="6">
    <source>
        <dbReference type="Google" id="ProtNLM"/>
    </source>
</evidence>
<dbReference type="InterPro" id="IPR031962">
    <property type="entry name" value="DUF4781"/>
</dbReference>
<keyword evidence="1" id="KW-0812">Transmembrane</keyword>
<proteinExistence type="predicted"/>
<sequence length="946" mass="106421">MDMEENILTFFITYESRETTLQLAEYDTVGKQKSKNRDSQNFRCSSTCTNIGWLEKRPEDDNTILQMCAEEDITILNVRKYENHALLPAEEVNSSASHASNEGLQVEASMSFISKMLPKGIHSSITFHSCTLENALSQTCLAPLNQRKVLLLYLHNEEDSFSSIFCSHLRGREVAEILRRSFFLLGWDIGESKYQGALKAALERCDDLSNLVNMIQSRSAAALFIVPINDSLTVSSILRVDVSRENLLLTLTQSENFLNVESSQEEELQLLNEQAGTANDFGSESYQKLMADMLGDRDYDSFEYNQHKHLKKKIAFALAGPETSEKGYEKKFWKKPRDFTRDKVEISFIYNCTEPLPAEKIARAQKYKDYNPRTDLMPIPVFVVRKCHGSNNPCRIFVDDIGRTYETWQEYISRNKLHECQMILPRDGRYEVGRDGRVLLERHLSPACGVDTKVLAGADYVSTAGGLASGGVFLAAAIPSIAVAPAVLVGAGVVGLGVGVYSIGRSAYTLYDRSRHKETLSFANSEARGAYLNILAGSLGFVGAGANVAVSQLASRGVNIGQGARAVVNTIGITNIGVSGASVLNSGYDVLDQWINENQSPSWLTIVQLSSSVLFFGNAVYNFRSCSTIVEEAQTRTLQDYQESLRSNRHRKTFTKLLKETISQNNGNEASGRAEVISAIRNIQNKDEVFAVLTRSNKDMNRNGIKFSAIDGDIRLNGIKIDMNEFMSMNKKETKTLLMNLSSSEPSPVEARTMRTTVSSFHLDGTSVTDVNNIASYTLKLLYFCSGDVRTKVIGALASLLAKLTVDIKLGLDQLFPDHDKYFRLINLVVGFFSKLADELEEKYQMWKKTGDKQYHIMLFDYMEMDKAKRYVKLFEKAINMCYMGMNMTEEAIKRLLTHFHNWIATKVYEHQETKEREERRMIHSARSRTRRVHCAKCGGHYYVKA</sequence>
<keyword evidence="1" id="KW-0472">Membrane</keyword>
<dbReference type="EMBL" id="JAPWTK010000001">
    <property type="protein sequence ID" value="KAJ8963323.1"/>
    <property type="molecule type" value="Genomic_DNA"/>
</dbReference>